<reference evidence="3" key="1">
    <citation type="journal article" date="2020" name="Stud. Mycol.">
        <title>101 Dothideomycetes genomes: A test case for predicting lifestyles and emergence of pathogens.</title>
        <authorList>
            <person name="Haridas S."/>
            <person name="Albert R."/>
            <person name="Binder M."/>
            <person name="Bloem J."/>
            <person name="LaButti K."/>
            <person name="Salamov A."/>
            <person name="Andreopoulos B."/>
            <person name="Baker S."/>
            <person name="Barry K."/>
            <person name="Bills G."/>
            <person name="Bluhm B."/>
            <person name="Cannon C."/>
            <person name="Castanera R."/>
            <person name="Culley D."/>
            <person name="Daum C."/>
            <person name="Ezra D."/>
            <person name="Gonzalez J."/>
            <person name="Henrissat B."/>
            <person name="Kuo A."/>
            <person name="Liang C."/>
            <person name="Lipzen A."/>
            <person name="Lutzoni F."/>
            <person name="Magnuson J."/>
            <person name="Mondo S."/>
            <person name="Nolan M."/>
            <person name="Ohm R."/>
            <person name="Pangilinan J."/>
            <person name="Park H.-J."/>
            <person name="Ramirez L."/>
            <person name="Alfaro M."/>
            <person name="Sun H."/>
            <person name="Tritt A."/>
            <person name="Yoshinaga Y."/>
            <person name="Zwiers L.-H."/>
            <person name="Turgeon B."/>
            <person name="Goodwin S."/>
            <person name="Spatafora J."/>
            <person name="Crous P."/>
            <person name="Grigoriev I."/>
        </authorList>
    </citation>
    <scope>NUCLEOTIDE SEQUENCE [LARGE SCALE GENOMIC DNA]</scope>
    <source>
        <strain evidence="3">CBS 304.66</strain>
    </source>
</reference>
<feature type="compositionally biased region" description="Polar residues" evidence="1">
    <location>
        <begin position="459"/>
        <end position="483"/>
    </location>
</feature>
<feature type="compositionally biased region" description="Polar residues" evidence="1">
    <location>
        <begin position="564"/>
        <end position="584"/>
    </location>
</feature>
<feature type="compositionally biased region" description="Polar residues" evidence="1">
    <location>
        <begin position="426"/>
        <end position="441"/>
    </location>
</feature>
<keyword evidence="3" id="KW-1185">Reference proteome</keyword>
<evidence type="ECO:0000313" key="3">
    <source>
        <dbReference type="Proteomes" id="UP000800093"/>
    </source>
</evidence>
<organism evidence="2 3">
    <name type="scientific">Lojkania enalia</name>
    <dbReference type="NCBI Taxonomy" id="147567"/>
    <lineage>
        <taxon>Eukaryota</taxon>
        <taxon>Fungi</taxon>
        <taxon>Dikarya</taxon>
        <taxon>Ascomycota</taxon>
        <taxon>Pezizomycotina</taxon>
        <taxon>Dothideomycetes</taxon>
        <taxon>Pleosporomycetidae</taxon>
        <taxon>Pleosporales</taxon>
        <taxon>Pleosporales incertae sedis</taxon>
        <taxon>Lojkania</taxon>
    </lineage>
</organism>
<feature type="region of interest" description="Disordered" evidence="1">
    <location>
        <begin position="52"/>
        <end position="132"/>
    </location>
</feature>
<protein>
    <submittedName>
        <fullName evidence="2">Uncharacterized protein</fullName>
    </submittedName>
</protein>
<feature type="region of interest" description="Disordered" evidence="1">
    <location>
        <begin position="426"/>
        <end position="446"/>
    </location>
</feature>
<proteinExistence type="predicted"/>
<feature type="compositionally biased region" description="Basic and acidic residues" evidence="1">
    <location>
        <begin position="524"/>
        <end position="538"/>
    </location>
</feature>
<comment type="caution">
    <text evidence="2">The sequence shown here is derived from an EMBL/GenBank/DDBJ whole genome shotgun (WGS) entry which is preliminary data.</text>
</comment>
<feature type="region of interest" description="Disordered" evidence="1">
    <location>
        <begin position="329"/>
        <end position="350"/>
    </location>
</feature>
<evidence type="ECO:0000256" key="1">
    <source>
        <dbReference type="SAM" id="MobiDB-lite"/>
    </source>
</evidence>
<dbReference type="AlphaFoldDB" id="A0A9P4N482"/>
<evidence type="ECO:0000313" key="2">
    <source>
        <dbReference type="EMBL" id="KAF2261614.1"/>
    </source>
</evidence>
<name>A0A9P4N482_9PLEO</name>
<dbReference type="OrthoDB" id="5404323at2759"/>
<accession>A0A9P4N482</accession>
<gene>
    <name evidence="2" type="ORF">CC78DRAFT_347224</name>
</gene>
<sequence length="666" mass="73459">MLDVLTADAAAKHGHEYSLPHSSLCSTTSILAQMPLSLLGSMMRKPADSIAPTAVSPIDSQSPEQADGASDHQQKTPMNPEVETPTLSPSTSRPTSSNSNASADRPKKRAPRPKTTYNFAQPPPAAGPRQKLHIRPKVLLQLHQVIAGRRPKPVYEVIPFSLLATRSTRRLARTFNSRDKLGPNDLLIVKAEGYGGSEEDGKSDDERWGARDVIGVICPGKKDDKGACCRTEVLMDDGSSWEVTNLPNGGYEFNYIDEHGLPLRSRWVPKTAHSRRVSTMSSTSQPSPILPAIDDKKFNFSTISANSRRHPVIATMSRASIEVLDSYNMPTATSPPTPGHTSSNLTTPLPTPSSVTDAISYIESNSERLPIKTDDTLRKFIIVSGIWVAFSENWSWAYSWSKSAHPSPLITSGTFRTAAPNRTVSMSFAESPRSASPSSTIDENRRTFPRFLRTGTQILHRNTSFTQSTSSESAKTSPVSSPLKTRARRSNSTGNADLNPKTGSTRRRFGLALEDQTLTETEEERQSKRSEEILRMKELALSSPRDQSTSSPPPVRILEPPAQTYRSPSPASPTNPRTFKSRSAQYDPVTTAGLWDSGVVEGSGVKRRPTSLVVVNEKKEKEKRRQERSKGRDRKGSETENDKGTEIVRGRGERFKRRISRMFRRA</sequence>
<feature type="compositionally biased region" description="Basic and acidic residues" evidence="1">
    <location>
        <begin position="616"/>
        <end position="653"/>
    </location>
</feature>
<feature type="region of interest" description="Disordered" evidence="1">
    <location>
        <begin position="459"/>
        <end position="585"/>
    </location>
</feature>
<feature type="region of interest" description="Disordered" evidence="1">
    <location>
        <begin position="610"/>
        <end position="653"/>
    </location>
</feature>
<dbReference type="Proteomes" id="UP000800093">
    <property type="component" value="Unassembled WGS sequence"/>
</dbReference>
<feature type="compositionally biased region" description="Low complexity" evidence="1">
    <location>
        <begin position="88"/>
        <end position="103"/>
    </location>
</feature>
<feature type="compositionally biased region" description="Low complexity" evidence="1">
    <location>
        <begin position="341"/>
        <end position="350"/>
    </location>
</feature>
<dbReference type="EMBL" id="ML986654">
    <property type="protein sequence ID" value="KAF2261614.1"/>
    <property type="molecule type" value="Genomic_DNA"/>
</dbReference>